<comment type="caution">
    <text evidence="1">The sequence shown here is derived from an EMBL/GenBank/DDBJ whole genome shotgun (WGS) entry which is preliminary data.</text>
</comment>
<name>A0A9J6AZP8_SOLCO</name>
<dbReference type="EMBL" id="JACXVP010000001">
    <property type="protein sequence ID" value="KAG5629960.1"/>
    <property type="molecule type" value="Genomic_DNA"/>
</dbReference>
<organism evidence="1 2">
    <name type="scientific">Solanum commersonii</name>
    <name type="common">Commerson's wild potato</name>
    <name type="synonym">Commerson's nightshade</name>
    <dbReference type="NCBI Taxonomy" id="4109"/>
    <lineage>
        <taxon>Eukaryota</taxon>
        <taxon>Viridiplantae</taxon>
        <taxon>Streptophyta</taxon>
        <taxon>Embryophyta</taxon>
        <taxon>Tracheophyta</taxon>
        <taxon>Spermatophyta</taxon>
        <taxon>Magnoliopsida</taxon>
        <taxon>eudicotyledons</taxon>
        <taxon>Gunneridae</taxon>
        <taxon>Pentapetalae</taxon>
        <taxon>asterids</taxon>
        <taxon>lamiids</taxon>
        <taxon>Solanales</taxon>
        <taxon>Solanaceae</taxon>
        <taxon>Solanoideae</taxon>
        <taxon>Solaneae</taxon>
        <taxon>Solanum</taxon>
    </lineage>
</organism>
<sequence>MGFLTLVRVSFLLNNLPRIKSVSLEHRFAALSTTSAFCLKIYVAEDYLAHIQPLRVLNHWAIWYCFAKLLGNALSAHCHRRLDLLLQDSTHWNIRRDLGPFGDSPNGLADPQEVFSPFFQPFCSFLVGSVHALSLNPNT</sequence>
<proteinExistence type="predicted"/>
<gene>
    <name evidence="1" type="ORF">H5410_001677</name>
</gene>
<protein>
    <submittedName>
        <fullName evidence="1">Uncharacterized protein</fullName>
    </submittedName>
</protein>
<keyword evidence="2" id="KW-1185">Reference proteome</keyword>
<accession>A0A9J6AZP8</accession>
<dbReference type="Proteomes" id="UP000824120">
    <property type="component" value="Chromosome 1"/>
</dbReference>
<evidence type="ECO:0000313" key="2">
    <source>
        <dbReference type="Proteomes" id="UP000824120"/>
    </source>
</evidence>
<evidence type="ECO:0000313" key="1">
    <source>
        <dbReference type="EMBL" id="KAG5629960.1"/>
    </source>
</evidence>
<dbReference type="AlphaFoldDB" id="A0A9J6AZP8"/>
<reference evidence="1 2" key="1">
    <citation type="submission" date="2020-09" db="EMBL/GenBank/DDBJ databases">
        <title>De no assembly of potato wild relative species, Solanum commersonii.</title>
        <authorList>
            <person name="Cho K."/>
        </authorList>
    </citation>
    <scope>NUCLEOTIDE SEQUENCE [LARGE SCALE GENOMIC DNA]</scope>
    <source>
        <strain evidence="1">LZ3.2</strain>
        <tissue evidence="1">Leaf</tissue>
    </source>
</reference>